<dbReference type="PANTHER" id="PTHR21340">
    <property type="entry name" value="DIADENOSINE 5,5-P1,P4-TETRAPHOSPHATE PYROPHOSPHOHYDROLASE MUTT"/>
    <property type="match status" value="1"/>
</dbReference>
<proteinExistence type="predicted"/>
<evidence type="ECO:0000256" key="2">
    <source>
        <dbReference type="SAM" id="Phobius"/>
    </source>
</evidence>
<feature type="domain" description="Nudix hydrolase" evidence="3">
    <location>
        <begin position="51"/>
        <end position="225"/>
    </location>
</feature>
<dbReference type="EMBL" id="KZ084087">
    <property type="protein sequence ID" value="OSD07897.1"/>
    <property type="molecule type" value="Genomic_DNA"/>
</dbReference>
<dbReference type="InterPro" id="IPR020084">
    <property type="entry name" value="NUDIX_hydrolase_CS"/>
</dbReference>
<evidence type="ECO:0000313" key="4">
    <source>
        <dbReference type="EMBL" id="OSD07897.1"/>
    </source>
</evidence>
<evidence type="ECO:0000259" key="3">
    <source>
        <dbReference type="PROSITE" id="PS51462"/>
    </source>
</evidence>
<protein>
    <recommendedName>
        <fullName evidence="3">Nudix hydrolase domain-containing protein</fullName>
    </recommendedName>
</protein>
<dbReference type="PROSITE" id="PS00893">
    <property type="entry name" value="NUDIX_BOX"/>
    <property type="match status" value="1"/>
</dbReference>
<dbReference type="GO" id="GO:0004081">
    <property type="term" value="F:bis(5'-nucleosyl)-tetraphosphatase (asymmetrical) activity"/>
    <property type="evidence" value="ECO:0007669"/>
    <property type="project" value="TreeGrafter"/>
</dbReference>
<dbReference type="PANTHER" id="PTHR21340:SF0">
    <property type="entry name" value="BIS(5'-NUCLEOSYL)-TETRAPHOSPHATASE [ASYMMETRICAL]"/>
    <property type="match status" value="1"/>
</dbReference>
<evidence type="ECO:0000313" key="5">
    <source>
        <dbReference type="Proteomes" id="UP000193067"/>
    </source>
</evidence>
<keyword evidence="1" id="KW-0378">Hydrolase</keyword>
<dbReference type="AlphaFoldDB" id="A0A1Y2J3H5"/>
<dbReference type="InterPro" id="IPR000086">
    <property type="entry name" value="NUDIX_hydrolase_dom"/>
</dbReference>
<keyword evidence="2" id="KW-1133">Transmembrane helix</keyword>
<accession>A0A1Y2J3H5</accession>
<gene>
    <name evidence="4" type="ORF">PYCCODRAFT_362595</name>
</gene>
<dbReference type="Gene3D" id="3.90.79.10">
    <property type="entry name" value="Nucleoside Triphosphate Pyrophosphohydrolase"/>
    <property type="match status" value="1"/>
</dbReference>
<reference evidence="4 5" key="1">
    <citation type="journal article" date="2015" name="Biotechnol. Biofuels">
        <title>Enhanced degradation of softwood versus hardwood by the white-rot fungus Pycnoporus coccineus.</title>
        <authorList>
            <person name="Couturier M."/>
            <person name="Navarro D."/>
            <person name="Chevret D."/>
            <person name="Henrissat B."/>
            <person name="Piumi F."/>
            <person name="Ruiz-Duenas F.J."/>
            <person name="Martinez A.T."/>
            <person name="Grigoriev I.V."/>
            <person name="Riley R."/>
            <person name="Lipzen A."/>
            <person name="Berrin J.G."/>
            <person name="Master E.R."/>
            <person name="Rosso M.N."/>
        </authorList>
    </citation>
    <scope>NUCLEOTIDE SEQUENCE [LARGE SCALE GENOMIC DNA]</scope>
    <source>
        <strain evidence="4 5">BRFM310</strain>
    </source>
</reference>
<dbReference type="OrthoDB" id="10259236at2759"/>
<keyword evidence="2" id="KW-0812">Transmembrane</keyword>
<dbReference type="GO" id="GO:0006754">
    <property type="term" value="P:ATP biosynthetic process"/>
    <property type="evidence" value="ECO:0007669"/>
    <property type="project" value="TreeGrafter"/>
</dbReference>
<name>A0A1Y2J3H5_TRAC3</name>
<organism evidence="4 5">
    <name type="scientific">Trametes coccinea (strain BRFM310)</name>
    <name type="common">Pycnoporus coccineus</name>
    <dbReference type="NCBI Taxonomy" id="1353009"/>
    <lineage>
        <taxon>Eukaryota</taxon>
        <taxon>Fungi</taxon>
        <taxon>Dikarya</taxon>
        <taxon>Basidiomycota</taxon>
        <taxon>Agaricomycotina</taxon>
        <taxon>Agaricomycetes</taxon>
        <taxon>Polyporales</taxon>
        <taxon>Polyporaceae</taxon>
        <taxon>Trametes</taxon>
    </lineage>
</organism>
<keyword evidence="2" id="KW-0472">Membrane</keyword>
<dbReference type="InterPro" id="IPR051325">
    <property type="entry name" value="Nudix_hydrolase_domain"/>
</dbReference>
<sequence>MQSLTGIRSSRAFAIIGATAATALVGVPALYLLVSAFFRKRQAQVQFTSSQFVLSAGAISFEFVDGVPKRVLLVHYTRKNEWLLAKGRKDQGEELAAAAIREVLEETGYRCHLYPVPRLPTRAPVSAALSGIALQPDMVRIAENSTEPFAITIRPTGIGEVKLIFWYIGCVDLAKGDDGTTYLPPEPGSHMAVEGFGDTGLFSIEEALKKLTYEGDRELVRAGVAVLS</sequence>
<dbReference type="SUPFAM" id="SSF55811">
    <property type="entry name" value="Nudix"/>
    <property type="match status" value="1"/>
</dbReference>
<dbReference type="InterPro" id="IPR015797">
    <property type="entry name" value="NUDIX_hydrolase-like_dom_sf"/>
</dbReference>
<feature type="transmembrane region" description="Helical" evidence="2">
    <location>
        <begin position="12"/>
        <end position="34"/>
    </location>
</feature>
<dbReference type="STRING" id="1353009.A0A1Y2J3H5"/>
<keyword evidence="5" id="KW-1185">Reference proteome</keyword>
<evidence type="ECO:0000256" key="1">
    <source>
        <dbReference type="ARBA" id="ARBA00022801"/>
    </source>
</evidence>
<dbReference type="PROSITE" id="PS51462">
    <property type="entry name" value="NUDIX"/>
    <property type="match status" value="1"/>
</dbReference>
<dbReference type="Proteomes" id="UP000193067">
    <property type="component" value="Unassembled WGS sequence"/>
</dbReference>
<dbReference type="GO" id="GO:0006167">
    <property type="term" value="P:AMP biosynthetic process"/>
    <property type="evidence" value="ECO:0007669"/>
    <property type="project" value="TreeGrafter"/>
</dbReference>
<dbReference type="Pfam" id="PF00293">
    <property type="entry name" value="NUDIX"/>
    <property type="match status" value="1"/>
</dbReference>